<proteinExistence type="predicted"/>
<organism evidence="2 3">
    <name type="scientific">Kitasatospora viridis</name>
    <dbReference type="NCBI Taxonomy" id="281105"/>
    <lineage>
        <taxon>Bacteria</taxon>
        <taxon>Bacillati</taxon>
        <taxon>Actinomycetota</taxon>
        <taxon>Actinomycetes</taxon>
        <taxon>Kitasatosporales</taxon>
        <taxon>Streptomycetaceae</taxon>
        <taxon>Kitasatospora</taxon>
    </lineage>
</organism>
<dbReference type="Proteomes" id="UP000317940">
    <property type="component" value="Unassembled WGS sequence"/>
</dbReference>
<evidence type="ECO:0000256" key="1">
    <source>
        <dbReference type="SAM" id="SignalP"/>
    </source>
</evidence>
<evidence type="ECO:0000313" key="2">
    <source>
        <dbReference type="EMBL" id="TWF96394.1"/>
    </source>
</evidence>
<feature type="signal peptide" evidence="1">
    <location>
        <begin position="1"/>
        <end position="32"/>
    </location>
</feature>
<accession>A0A561UAL0</accession>
<comment type="caution">
    <text evidence="2">The sequence shown here is derived from an EMBL/GenBank/DDBJ whole genome shotgun (WGS) entry which is preliminary data.</text>
</comment>
<dbReference type="AlphaFoldDB" id="A0A561UAL0"/>
<keyword evidence="1" id="KW-0732">Signal</keyword>
<dbReference type="EMBL" id="VIWT01000001">
    <property type="protein sequence ID" value="TWF96394.1"/>
    <property type="molecule type" value="Genomic_DNA"/>
</dbReference>
<reference evidence="2 3" key="1">
    <citation type="submission" date="2019-06" db="EMBL/GenBank/DDBJ databases">
        <title>Sequencing the genomes of 1000 actinobacteria strains.</title>
        <authorList>
            <person name="Klenk H.-P."/>
        </authorList>
    </citation>
    <scope>NUCLEOTIDE SEQUENCE [LARGE SCALE GENOMIC DNA]</scope>
    <source>
        <strain evidence="2 3">DSM 44826</strain>
    </source>
</reference>
<gene>
    <name evidence="2" type="ORF">FHX73_11159</name>
</gene>
<keyword evidence="3" id="KW-1185">Reference proteome</keyword>
<protein>
    <submittedName>
        <fullName evidence="2">Uncharacterized protein</fullName>
    </submittedName>
</protein>
<feature type="chain" id="PRO_5021968117" evidence="1">
    <location>
        <begin position="33"/>
        <end position="303"/>
    </location>
</feature>
<name>A0A561UAL0_9ACTN</name>
<dbReference type="OrthoDB" id="162678at2"/>
<evidence type="ECO:0000313" key="3">
    <source>
        <dbReference type="Proteomes" id="UP000317940"/>
    </source>
</evidence>
<sequence>MSTALLRRGARSAAVTALAVATAMGATGVARADAPGHEGFVVNVKLSTSGVVQAPDEHAGGTVTFKIATDDPNGRELQMIRPHQGVTMDQVLQDLAVAVGPDPTAAAAAIVKVRDEAEALGGGLARPGNDAILTEDIKAGPVYLLDFTAFLANPGSPPPVKELDLCEDAGFHLPHFPHSIVIQHETSNGPRFQTEAVDDANGGIFVHNAADELHEMQIQPVAPGTTDDQVQAYFDALLNNTPPPPPPFTGVPVGLSVISPGHDAVIHIDKLPPGDYVLLCFVPDDQTGLPHAFEGMHKVVHLH</sequence>
<dbReference type="RefSeq" id="WP_145902761.1">
    <property type="nucleotide sequence ID" value="NZ_BAAAMZ010000041.1"/>
</dbReference>